<gene>
    <name evidence="1" type="ORF">PENTCL1PPCAC_15340</name>
</gene>
<proteinExistence type="predicted"/>
<evidence type="ECO:0000313" key="2">
    <source>
        <dbReference type="Proteomes" id="UP001432027"/>
    </source>
</evidence>
<accession>A0AAV5TGM6</accession>
<dbReference type="InterPro" id="IPR038885">
    <property type="entry name" value="PLB1"/>
</dbReference>
<sequence>IFFRSKTKPTSVHSLRYADIKIIGALGDSLTAANGAGAPPHDILGVGIQYRGLAWGIGGDKSLDEHVTLTS</sequence>
<feature type="non-terminal residue" evidence="1">
    <location>
        <position position="1"/>
    </location>
</feature>
<dbReference type="PANTHER" id="PTHR21325">
    <property type="entry name" value="PHOSPHOLIPASE B, PLB1"/>
    <property type="match status" value="1"/>
</dbReference>
<comment type="caution">
    <text evidence="1">The sequence shown here is derived from an EMBL/GenBank/DDBJ whole genome shotgun (WGS) entry which is preliminary data.</text>
</comment>
<organism evidence="1 2">
    <name type="scientific">Pristionchus entomophagus</name>
    <dbReference type="NCBI Taxonomy" id="358040"/>
    <lineage>
        <taxon>Eukaryota</taxon>
        <taxon>Metazoa</taxon>
        <taxon>Ecdysozoa</taxon>
        <taxon>Nematoda</taxon>
        <taxon>Chromadorea</taxon>
        <taxon>Rhabditida</taxon>
        <taxon>Rhabditina</taxon>
        <taxon>Diplogasteromorpha</taxon>
        <taxon>Diplogasteroidea</taxon>
        <taxon>Neodiplogasteridae</taxon>
        <taxon>Pristionchus</taxon>
    </lineage>
</organism>
<protein>
    <submittedName>
        <fullName evidence="1">Uncharacterized protein</fullName>
    </submittedName>
</protein>
<dbReference type="PANTHER" id="PTHR21325:SF31">
    <property type="entry name" value="GH22081P-RELATED"/>
    <property type="match status" value="1"/>
</dbReference>
<dbReference type="GO" id="GO:0004620">
    <property type="term" value="F:phospholipase activity"/>
    <property type="evidence" value="ECO:0007669"/>
    <property type="project" value="InterPro"/>
</dbReference>
<name>A0AAV5TGM6_9BILA</name>
<dbReference type="EMBL" id="BTSX01000004">
    <property type="protein sequence ID" value="GMS93165.1"/>
    <property type="molecule type" value="Genomic_DNA"/>
</dbReference>
<dbReference type="Proteomes" id="UP001432027">
    <property type="component" value="Unassembled WGS sequence"/>
</dbReference>
<dbReference type="GO" id="GO:0006644">
    <property type="term" value="P:phospholipid metabolic process"/>
    <property type="evidence" value="ECO:0007669"/>
    <property type="project" value="TreeGrafter"/>
</dbReference>
<dbReference type="AlphaFoldDB" id="A0AAV5TGM6"/>
<keyword evidence="2" id="KW-1185">Reference proteome</keyword>
<reference evidence="1" key="1">
    <citation type="submission" date="2023-10" db="EMBL/GenBank/DDBJ databases">
        <title>Genome assembly of Pristionchus species.</title>
        <authorList>
            <person name="Yoshida K."/>
            <person name="Sommer R.J."/>
        </authorList>
    </citation>
    <scope>NUCLEOTIDE SEQUENCE</scope>
    <source>
        <strain evidence="1">RS0144</strain>
    </source>
</reference>
<evidence type="ECO:0000313" key="1">
    <source>
        <dbReference type="EMBL" id="GMS93165.1"/>
    </source>
</evidence>
<feature type="non-terminal residue" evidence="1">
    <location>
        <position position="71"/>
    </location>
</feature>